<evidence type="ECO:0000256" key="1">
    <source>
        <dbReference type="ARBA" id="ARBA00022729"/>
    </source>
</evidence>
<reference evidence="4 5" key="1">
    <citation type="submission" date="2019-03" db="EMBL/GenBank/DDBJ databases">
        <title>Genomic Encyclopedia of Type Strains, Phase IV (KMG-IV): sequencing the most valuable type-strain genomes for metagenomic binning, comparative biology and taxonomic classification.</title>
        <authorList>
            <person name="Goeker M."/>
        </authorList>
    </citation>
    <scope>NUCLEOTIDE SEQUENCE [LARGE SCALE GENOMIC DNA]</scope>
    <source>
        <strain evidence="4 5">DSM 101483</strain>
    </source>
</reference>
<feature type="signal peptide" evidence="2">
    <location>
        <begin position="1"/>
        <end position="23"/>
    </location>
</feature>
<protein>
    <submittedName>
        <fullName evidence="4">ABC-type amino acid transport substrate-binding protein</fullName>
    </submittedName>
</protein>
<dbReference type="PANTHER" id="PTHR35936">
    <property type="entry name" value="MEMBRANE-BOUND LYTIC MUREIN TRANSGLYCOSYLASE F"/>
    <property type="match status" value="1"/>
</dbReference>
<evidence type="ECO:0000259" key="3">
    <source>
        <dbReference type="Pfam" id="PF00497"/>
    </source>
</evidence>
<evidence type="ECO:0000256" key="2">
    <source>
        <dbReference type="SAM" id="SignalP"/>
    </source>
</evidence>
<dbReference type="Proteomes" id="UP000295506">
    <property type="component" value="Unassembled WGS sequence"/>
</dbReference>
<comment type="caution">
    <text evidence="4">The sequence shown here is derived from an EMBL/GenBank/DDBJ whole genome shotgun (WGS) entry which is preliminary data.</text>
</comment>
<dbReference type="RefSeq" id="WP_166671358.1">
    <property type="nucleotide sequence ID" value="NZ_SOBK01000001.1"/>
</dbReference>
<dbReference type="PANTHER" id="PTHR35936:SF25">
    <property type="entry name" value="ABC TRANSPORTER SUBSTRATE-BINDING PROTEIN"/>
    <property type="match status" value="1"/>
</dbReference>
<keyword evidence="1 2" id="KW-0732">Signal</keyword>
<dbReference type="InterPro" id="IPR001638">
    <property type="entry name" value="Solute-binding_3/MltF_N"/>
</dbReference>
<feature type="chain" id="PRO_5041684363" evidence="2">
    <location>
        <begin position="24"/>
        <end position="254"/>
    </location>
</feature>
<gene>
    <name evidence="4" type="ORF">EDC59_10183</name>
</gene>
<evidence type="ECO:0000313" key="5">
    <source>
        <dbReference type="Proteomes" id="UP000295506"/>
    </source>
</evidence>
<organism evidence="4 5">
    <name type="scientific">Pseudodesulfovibrio indicus</name>
    <dbReference type="NCBI Taxonomy" id="1716143"/>
    <lineage>
        <taxon>Bacteria</taxon>
        <taxon>Pseudomonadati</taxon>
        <taxon>Thermodesulfobacteriota</taxon>
        <taxon>Desulfovibrionia</taxon>
        <taxon>Desulfovibrionales</taxon>
        <taxon>Desulfovibrionaceae</taxon>
    </lineage>
</organism>
<dbReference type="SUPFAM" id="SSF53850">
    <property type="entry name" value="Periplasmic binding protein-like II"/>
    <property type="match status" value="1"/>
</dbReference>
<sequence length="254" mass="28312">MRAFKICTAALTALCLTVSIARADGRVLKVGAYILPPLTSLDDSGRLRGESVDQLAGALQDMGYVPEYRVLPMKRCLEGMLHGELAMMLPVVKTAERSAFMLFSKPVARMESVFWKRDSAPVRCWETPADLVGQRIGIALGYVYGPELQRLRREYRLDLTEEGGKNPEKTLFLMLEAGRMDLILCDRSIGEYLKAQNRPLFDDIVPCPRPVGQSISLSYPVSKEYFDKHKLDAEAFLTRLNESLAAHAAAGTVR</sequence>
<dbReference type="Gene3D" id="3.40.190.10">
    <property type="entry name" value="Periplasmic binding protein-like II"/>
    <property type="match status" value="2"/>
</dbReference>
<dbReference type="Pfam" id="PF00497">
    <property type="entry name" value="SBP_bac_3"/>
    <property type="match status" value="1"/>
</dbReference>
<proteinExistence type="predicted"/>
<dbReference type="EMBL" id="SOBK01000001">
    <property type="protein sequence ID" value="TDT91685.1"/>
    <property type="molecule type" value="Genomic_DNA"/>
</dbReference>
<feature type="domain" description="Solute-binding protein family 3/N-terminal" evidence="3">
    <location>
        <begin position="33"/>
        <end position="253"/>
    </location>
</feature>
<dbReference type="AlphaFoldDB" id="A0AA94PQN6"/>
<evidence type="ECO:0000313" key="4">
    <source>
        <dbReference type="EMBL" id="TDT91685.1"/>
    </source>
</evidence>
<accession>A0AA94PQN6</accession>
<name>A0AA94PQN6_9BACT</name>